<name>A0A7C8GQS8_9BACI</name>
<feature type="domain" description="Glycosyl hydrolase family 32 N-terminal" evidence="5">
    <location>
        <begin position="14"/>
        <end position="327"/>
    </location>
</feature>
<dbReference type="Gene3D" id="2.115.10.20">
    <property type="entry name" value="Glycosyl hydrolase domain, family 43"/>
    <property type="match status" value="1"/>
</dbReference>
<proteinExistence type="inferred from homology"/>
<dbReference type="InterPro" id="IPR001362">
    <property type="entry name" value="Glyco_hydro_32"/>
</dbReference>
<dbReference type="InterPro" id="IPR013148">
    <property type="entry name" value="Glyco_hydro_32_N"/>
</dbReference>
<dbReference type="OrthoDB" id="9759709at2"/>
<keyword evidence="2 4" id="KW-0378">Hydrolase</keyword>
<dbReference type="SUPFAM" id="SSF49899">
    <property type="entry name" value="Concanavalin A-like lectins/glucanases"/>
    <property type="match status" value="1"/>
</dbReference>
<comment type="similarity">
    <text evidence="1 4">Belongs to the glycosyl hydrolase 32 family.</text>
</comment>
<dbReference type="Pfam" id="PF08244">
    <property type="entry name" value="Glyco_hydro_32C"/>
    <property type="match status" value="1"/>
</dbReference>
<dbReference type="Gene3D" id="2.60.120.560">
    <property type="entry name" value="Exo-inulinase, domain 1"/>
    <property type="match status" value="1"/>
</dbReference>
<evidence type="ECO:0000256" key="3">
    <source>
        <dbReference type="ARBA" id="ARBA00023295"/>
    </source>
</evidence>
<dbReference type="PANTHER" id="PTHR42800">
    <property type="entry name" value="EXOINULINASE INUD (AFU_ORTHOLOGUE AFUA_5G00480)"/>
    <property type="match status" value="1"/>
</dbReference>
<comment type="caution">
    <text evidence="7">The sequence shown here is derived from an EMBL/GenBank/DDBJ whole genome shotgun (WGS) entry which is preliminary data.</text>
</comment>
<keyword evidence="8" id="KW-1185">Reference proteome</keyword>
<dbReference type="GO" id="GO:0005737">
    <property type="term" value="C:cytoplasm"/>
    <property type="evidence" value="ECO:0007669"/>
    <property type="project" value="TreeGrafter"/>
</dbReference>
<evidence type="ECO:0000256" key="4">
    <source>
        <dbReference type="RuleBase" id="RU362110"/>
    </source>
</evidence>
<dbReference type="GO" id="GO:0005987">
    <property type="term" value="P:sucrose catabolic process"/>
    <property type="evidence" value="ECO:0007669"/>
    <property type="project" value="TreeGrafter"/>
</dbReference>
<dbReference type="AlphaFoldDB" id="A0A7C8GQS8"/>
<evidence type="ECO:0000313" key="8">
    <source>
        <dbReference type="Proteomes" id="UP000480246"/>
    </source>
</evidence>
<organism evidence="7 8">
    <name type="scientific">Gracilibacillus oryzae</name>
    <dbReference type="NCBI Taxonomy" id="1672701"/>
    <lineage>
        <taxon>Bacteria</taxon>
        <taxon>Bacillati</taxon>
        <taxon>Bacillota</taxon>
        <taxon>Bacilli</taxon>
        <taxon>Bacillales</taxon>
        <taxon>Bacillaceae</taxon>
        <taxon>Gracilibacillus</taxon>
    </lineage>
</organism>
<dbReference type="InterPro" id="IPR013320">
    <property type="entry name" value="ConA-like_dom_sf"/>
</dbReference>
<dbReference type="PANTHER" id="PTHR42800:SF1">
    <property type="entry name" value="EXOINULINASE INUD (AFU_ORTHOLOGUE AFUA_5G00480)"/>
    <property type="match status" value="1"/>
</dbReference>
<keyword evidence="3 4" id="KW-0326">Glycosidase</keyword>
<protein>
    <submittedName>
        <fullName evidence="7">Glycoside hydrolase family 32 protein</fullName>
    </submittedName>
</protein>
<evidence type="ECO:0000256" key="2">
    <source>
        <dbReference type="ARBA" id="ARBA00022801"/>
    </source>
</evidence>
<dbReference type="InterPro" id="IPR023296">
    <property type="entry name" value="Glyco_hydro_beta-prop_sf"/>
</dbReference>
<dbReference type="PROSITE" id="PS00609">
    <property type="entry name" value="GLYCOSYL_HYDROL_F32"/>
    <property type="match status" value="1"/>
</dbReference>
<sequence>MSLKQTEMFRPWLHFAPKKNWMNDPNGLVYFNGEYHLFFQYNPNDSKWGPMHWGHAISKDLITWDELPIALYPDEYGTIFSGSCVVDWNNTTGFFPDEPGLVAIFTHHLETELNKTPIQSQSLAYSYDNGRTWKKYQSNPVLEHDTKVDFRDPKVFWHQVSNKWIMVLATGQTISIYSSPNLIEWSYESEFGENIGSHEGVWECPDLFELQIEESEESRWVLLVSIGDNPHLDSGSRTQYFVGTFDGTQFKAKHNEVRWLDYGKDNYAGVSFSDIPEEDGRRIYLGWMSNWRYANDVPTHGWRSQMTLPRVLGLRKVQDSYTLVQTPVQELEKYFTNEKILENKLIQKEFRFDLDESYGMITLNIEDISAERISLNIHHSQTNVTSITIDVEKLILTLDRSKSGITSFSDNFLKQQNVKIPNTEKIKLNIIIDSASIEVFGNEGEFALTSLIYPDKACEEISLQVLDGEMVVNGCISKPSDYSN</sequence>
<dbReference type="RefSeq" id="WP_153406890.1">
    <property type="nucleotide sequence ID" value="NZ_ML762455.1"/>
</dbReference>
<dbReference type="GO" id="GO:0004575">
    <property type="term" value="F:sucrose alpha-glucosidase activity"/>
    <property type="evidence" value="ECO:0007669"/>
    <property type="project" value="TreeGrafter"/>
</dbReference>
<evidence type="ECO:0000259" key="5">
    <source>
        <dbReference type="Pfam" id="PF00251"/>
    </source>
</evidence>
<evidence type="ECO:0000313" key="7">
    <source>
        <dbReference type="EMBL" id="KAB8125929.1"/>
    </source>
</evidence>
<accession>A0A7C8GQS8</accession>
<dbReference type="Pfam" id="PF00251">
    <property type="entry name" value="Glyco_hydro_32N"/>
    <property type="match status" value="1"/>
</dbReference>
<dbReference type="SMART" id="SM00640">
    <property type="entry name" value="Glyco_32"/>
    <property type="match status" value="1"/>
</dbReference>
<dbReference type="InterPro" id="IPR018053">
    <property type="entry name" value="Glyco_hydro_32_AS"/>
</dbReference>
<dbReference type="EMBL" id="WEID01000121">
    <property type="protein sequence ID" value="KAB8125929.1"/>
    <property type="molecule type" value="Genomic_DNA"/>
</dbReference>
<evidence type="ECO:0000256" key="1">
    <source>
        <dbReference type="ARBA" id="ARBA00009902"/>
    </source>
</evidence>
<dbReference type="InterPro" id="IPR013189">
    <property type="entry name" value="Glyco_hydro_32_C"/>
</dbReference>
<reference evidence="7 8" key="1">
    <citation type="submission" date="2019-10" db="EMBL/GenBank/DDBJ databases">
        <title>Gracilibacillus sp. nov. isolated from rice seeds.</title>
        <authorList>
            <person name="He S."/>
        </authorList>
    </citation>
    <scope>NUCLEOTIDE SEQUENCE [LARGE SCALE GENOMIC DNA]</scope>
    <source>
        <strain evidence="7 8">TD8</strain>
    </source>
</reference>
<gene>
    <name evidence="7" type="ORF">F9U64_21280</name>
</gene>
<dbReference type="Proteomes" id="UP000480246">
    <property type="component" value="Unassembled WGS sequence"/>
</dbReference>
<dbReference type="SUPFAM" id="SSF75005">
    <property type="entry name" value="Arabinanase/levansucrase/invertase"/>
    <property type="match status" value="1"/>
</dbReference>
<feature type="domain" description="Glycosyl hydrolase family 32 C-terminal" evidence="6">
    <location>
        <begin position="359"/>
        <end position="468"/>
    </location>
</feature>
<dbReference type="CDD" id="cd18622">
    <property type="entry name" value="GH32_Inu-like"/>
    <property type="match status" value="1"/>
</dbReference>
<evidence type="ECO:0000259" key="6">
    <source>
        <dbReference type="Pfam" id="PF08244"/>
    </source>
</evidence>